<dbReference type="InterPro" id="IPR016176">
    <property type="entry name" value="Cbl-dep_enz_cat"/>
</dbReference>
<dbReference type="PANTHER" id="PTHR48101:SF4">
    <property type="entry name" value="METHYLMALONYL-COA MUTASE, MITOCHONDRIAL"/>
    <property type="match status" value="1"/>
</dbReference>
<name>A0ABU1R6X2_9BACT</name>
<dbReference type="InterPro" id="IPR006099">
    <property type="entry name" value="MeMalonylCoA_mutase_a/b_cat"/>
</dbReference>
<evidence type="ECO:0000256" key="3">
    <source>
        <dbReference type="ARBA" id="ARBA00022628"/>
    </source>
</evidence>
<dbReference type="InterPro" id="IPR006158">
    <property type="entry name" value="Cobalamin-bd"/>
</dbReference>
<protein>
    <submittedName>
        <fullName evidence="8">Methylmalonyl-CoA mutase</fullName>
        <ecNumber evidence="8">5.4.99.2</ecNumber>
    </submittedName>
</protein>
<evidence type="ECO:0000313" key="9">
    <source>
        <dbReference type="Proteomes" id="UP001264980"/>
    </source>
</evidence>
<comment type="cofactor">
    <cofactor evidence="1">
        <name>adenosylcob(III)alamin</name>
        <dbReference type="ChEBI" id="CHEBI:18408"/>
    </cofactor>
</comment>
<proteinExistence type="inferred from homology"/>
<dbReference type="CDD" id="cd03679">
    <property type="entry name" value="MM_CoA_mutase_alpha_like"/>
    <property type="match status" value="1"/>
</dbReference>
<keyword evidence="6" id="KW-0170">Cobalt</keyword>
<dbReference type="RefSeq" id="WP_409014516.1">
    <property type="nucleotide sequence ID" value="NZ_JAVDTI010000008.1"/>
</dbReference>
<comment type="similarity">
    <text evidence="2">Belongs to the methylmalonyl-CoA mutase family.</text>
</comment>
<gene>
    <name evidence="8" type="ORF">J2W84_006224</name>
</gene>
<dbReference type="CDD" id="cd02071">
    <property type="entry name" value="MM_CoA_mut_B12_BD"/>
    <property type="match status" value="1"/>
</dbReference>
<dbReference type="InterPro" id="IPR006098">
    <property type="entry name" value="MMCoA_mutase_a_cat"/>
</dbReference>
<dbReference type="Pfam" id="PF02310">
    <property type="entry name" value="B12-binding"/>
    <property type="match status" value="1"/>
</dbReference>
<dbReference type="Gene3D" id="3.20.20.240">
    <property type="entry name" value="Methylmalonyl-CoA mutase"/>
    <property type="match status" value="2"/>
</dbReference>
<dbReference type="Pfam" id="PF01642">
    <property type="entry name" value="MM_CoA_mutase"/>
    <property type="match status" value="2"/>
</dbReference>
<evidence type="ECO:0000256" key="6">
    <source>
        <dbReference type="ARBA" id="ARBA00023285"/>
    </source>
</evidence>
<dbReference type="EMBL" id="JAVDTI010000008">
    <property type="protein sequence ID" value="MDR6809159.1"/>
    <property type="molecule type" value="Genomic_DNA"/>
</dbReference>
<evidence type="ECO:0000256" key="5">
    <source>
        <dbReference type="ARBA" id="ARBA00023235"/>
    </source>
</evidence>
<evidence type="ECO:0000256" key="2">
    <source>
        <dbReference type="ARBA" id="ARBA00008465"/>
    </source>
</evidence>
<dbReference type="NCBIfam" id="TIGR00640">
    <property type="entry name" value="acid_CoA_mut_C"/>
    <property type="match status" value="1"/>
</dbReference>
<dbReference type="NCBIfam" id="TIGR00641">
    <property type="entry name" value="acid_CoA_mut_N"/>
    <property type="match status" value="1"/>
</dbReference>
<keyword evidence="9" id="KW-1185">Reference proteome</keyword>
<dbReference type="Gene3D" id="3.40.50.280">
    <property type="entry name" value="Cobalamin-binding domain"/>
    <property type="match status" value="1"/>
</dbReference>
<dbReference type="Proteomes" id="UP001264980">
    <property type="component" value="Unassembled WGS sequence"/>
</dbReference>
<dbReference type="PROSITE" id="PS51332">
    <property type="entry name" value="B12_BINDING"/>
    <property type="match status" value="1"/>
</dbReference>
<dbReference type="InterPro" id="IPR036724">
    <property type="entry name" value="Cobalamin-bd_sf"/>
</dbReference>
<feature type="domain" description="B12-binding" evidence="7">
    <location>
        <begin position="844"/>
        <end position="973"/>
    </location>
</feature>
<evidence type="ECO:0000256" key="1">
    <source>
        <dbReference type="ARBA" id="ARBA00001922"/>
    </source>
</evidence>
<dbReference type="InterPro" id="IPR006159">
    <property type="entry name" value="Acid_CoA_mut_C"/>
</dbReference>
<keyword evidence="3" id="KW-0846">Cobalamin</keyword>
<comment type="caution">
    <text evidence="8">The sequence shown here is derived from an EMBL/GenBank/DDBJ whole genome shotgun (WGS) entry which is preliminary data.</text>
</comment>
<evidence type="ECO:0000259" key="7">
    <source>
        <dbReference type="PROSITE" id="PS51332"/>
    </source>
</evidence>
<dbReference type="SUPFAM" id="SSF51703">
    <property type="entry name" value="Cobalamin (vitamin B12)-dependent enzymes"/>
    <property type="match status" value="2"/>
</dbReference>
<evidence type="ECO:0000313" key="8">
    <source>
        <dbReference type="EMBL" id="MDR6809159.1"/>
    </source>
</evidence>
<keyword evidence="4" id="KW-0479">Metal-binding</keyword>
<keyword evidence="5 8" id="KW-0413">Isomerase</keyword>
<dbReference type="NCBIfam" id="NF006944">
    <property type="entry name" value="PRK09426.1"/>
    <property type="match status" value="1"/>
</dbReference>
<dbReference type="EC" id="5.4.99.2" evidence="8"/>
<reference evidence="8 9" key="1">
    <citation type="submission" date="2023-07" db="EMBL/GenBank/DDBJ databases">
        <title>Sorghum-associated microbial communities from plants grown in Nebraska, USA.</title>
        <authorList>
            <person name="Schachtman D."/>
        </authorList>
    </citation>
    <scope>NUCLEOTIDE SEQUENCE [LARGE SCALE GENOMIC DNA]</scope>
    <source>
        <strain evidence="8 9">BE57</strain>
    </source>
</reference>
<organism evidence="8 9">
    <name type="scientific">Dyadobacter fermentans</name>
    <dbReference type="NCBI Taxonomy" id="94254"/>
    <lineage>
        <taxon>Bacteria</taxon>
        <taxon>Pseudomonadati</taxon>
        <taxon>Bacteroidota</taxon>
        <taxon>Cytophagia</taxon>
        <taxon>Cytophagales</taxon>
        <taxon>Spirosomataceae</taxon>
        <taxon>Dyadobacter</taxon>
    </lineage>
</organism>
<dbReference type="PANTHER" id="PTHR48101">
    <property type="entry name" value="METHYLMALONYL-COA MUTASE, MITOCHONDRIAL-RELATED"/>
    <property type="match status" value="1"/>
</dbReference>
<accession>A0ABU1R6X2</accession>
<dbReference type="GO" id="GO:0004494">
    <property type="term" value="F:methylmalonyl-CoA mutase activity"/>
    <property type="evidence" value="ECO:0007669"/>
    <property type="project" value="UniProtKB-EC"/>
</dbReference>
<dbReference type="SUPFAM" id="SSF52242">
    <property type="entry name" value="Cobalamin (vitamin B12)-binding domain"/>
    <property type="match status" value="1"/>
</dbReference>
<evidence type="ECO:0000256" key="4">
    <source>
        <dbReference type="ARBA" id="ARBA00022723"/>
    </source>
</evidence>
<sequence>MSANLFSEFLPSDKSAWEKLAAKEVKGRTGLLDSWEVAKGLHFKPYVTQDEVHWKAAAEIATAQKQTPGWLNLNLLSGYELPPVQISTPSGDPVSELFTLVSAFAETMLQARQTGINWPDTLDRVCITVPISSQYLTEIAKLRALRYMLRKVSKTFDIPDRAPFIHGISLLAYQAGQTDYANLVRATSQAMSAAIGGCDVITVLPFDNAPDNALATRLASHVSTILEHESFFAKVADPAGGSYLLEDMTYQLITQAWNQFLQKYPVFLSVPGRILPEPTAQQDAFQTAEGISLKTKFTANDLTDARHLAFGAGTPPFLRGPYASMYLERPWTIRQYAGFSTASESNAFYRRNLAAGQKGLSVAFDLATHRGYDSDHPRVTGDVGKAGVAIDSVEDMKTLFDQIPLNQMSVSMTMNGAVIPVMAFFIVAAEEQGVRPEQLTGTIQNDILKEFMVRNTYIYPPGPSMRIVGDIFAYASQNMPRFNSISISGYHMHEAGAPAHIELAYTLADGLEYLRTGLAAGILIDDFAPRLSFFWGIGMNHFMEIAKMRAGRMLWAKIVKQFNPQNEKSLMLRTHCQTSGYSLTEQEPFNNITRTTIEAMAAVMGHTQSLHTNSFDEAIALPTDFSARIARDTQLFIQNETDLCKAVDPWGGSYYVEYLTMQLAEKAWALIEEVEALGGMTRAIETGLPKMRIEEAAARKQARIDAGKEVIVGVNRYKTHQKQSFEILEIDNEAVRNAQIAQLAAIRANRNETEVRHALDRLTQASKHAGGKDMHSNLLALAVDAARKRATLGEISQAMEKQFGRYQSTIRSISGVYRAEVSDDENFRRALAMSDEFARQEGRRPRMMVAKMGQDGHDRGAKVIATSFADLGFDVDIAPLFQTPQEVAMQAVENDVHVIGASSLAAGHKTLIPELISELNKLGRNDIMVIAGGVIPAQDYQFLYDAGVKGIFGPGTVISVAAQEILAKLMQGN</sequence>